<organism evidence="5">
    <name type="scientific">Christensenella massiliensis</name>
    <dbReference type="NCBI Taxonomy" id="1805714"/>
    <lineage>
        <taxon>Bacteria</taxon>
        <taxon>Bacillati</taxon>
        <taxon>Bacillota</taxon>
        <taxon>Clostridia</taxon>
        <taxon>Christensenellales</taxon>
        <taxon>Christensenellaceae</taxon>
        <taxon>Christensenella</taxon>
    </lineage>
</organism>
<feature type="signal peptide" evidence="4">
    <location>
        <begin position="1"/>
        <end position="19"/>
    </location>
</feature>
<evidence type="ECO:0000256" key="2">
    <source>
        <dbReference type="ARBA" id="ARBA00022448"/>
    </source>
</evidence>
<dbReference type="Gene3D" id="3.40.190.10">
    <property type="entry name" value="Periplasmic binding protein-like II"/>
    <property type="match status" value="2"/>
</dbReference>
<dbReference type="PANTHER" id="PTHR43649">
    <property type="entry name" value="ARABINOSE-BINDING PROTEIN-RELATED"/>
    <property type="match status" value="1"/>
</dbReference>
<dbReference type="InterPro" id="IPR006059">
    <property type="entry name" value="SBP"/>
</dbReference>
<protein>
    <submittedName>
        <fullName evidence="5">Extracellular solute-binding protein</fullName>
    </submittedName>
</protein>
<dbReference type="PANTHER" id="PTHR43649:SF29">
    <property type="entry name" value="OSMOPROTECTIVE COMPOUNDS-BINDING PROTEIN GGTB"/>
    <property type="match status" value="1"/>
</dbReference>
<proteinExistence type="inferred from homology"/>
<keyword evidence="4" id="KW-0732">Signal</keyword>
<dbReference type="Pfam" id="PF01547">
    <property type="entry name" value="SBP_bac_1"/>
    <property type="match status" value="1"/>
</dbReference>
<dbReference type="PROSITE" id="PS51257">
    <property type="entry name" value="PROKAR_LIPOPROTEIN"/>
    <property type="match status" value="1"/>
</dbReference>
<evidence type="ECO:0000313" key="5">
    <source>
        <dbReference type="EMBL" id="XCC63556.1"/>
    </source>
</evidence>
<feature type="compositionally biased region" description="Low complexity" evidence="3">
    <location>
        <begin position="25"/>
        <end position="43"/>
    </location>
</feature>
<keyword evidence="2" id="KW-0813">Transport</keyword>
<gene>
    <name evidence="5" type="ORF">PUP29_06715</name>
</gene>
<dbReference type="AlphaFoldDB" id="A0AAU8ADE2"/>
<dbReference type="InterPro" id="IPR050490">
    <property type="entry name" value="Bact_solute-bd_prot1"/>
</dbReference>
<name>A0AAU8ADE2_9FIRM</name>
<dbReference type="RefSeq" id="WP_353424063.1">
    <property type="nucleotide sequence ID" value="NZ_CP117826.1"/>
</dbReference>
<accession>A0AAU8ADE2</accession>
<comment type="similarity">
    <text evidence="1">Belongs to the bacterial solute-binding protein 1 family.</text>
</comment>
<evidence type="ECO:0000256" key="4">
    <source>
        <dbReference type="SAM" id="SignalP"/>
    </source>
</evidence>
<reference evidence="5" key="1">
    <citation type="submission" date="2023-02" db="EMBL/GenBank/DDBJ databases">
        <title>Gut commensal Christensenella minuta modulates host metabolism via a new class of secondary bile acids.</title>
        <authorList>
            <person name="Liu C."/>
        </authorList>
    </citation>
    <scope>NUCLEOTIDE SEQUENCE</scope>
    <source>
        <strain evidence="5">CA70</strain>
    </source>
</reference>
<feature type="region of interest" description="Disordered" evidence="3">
    <location>
        <begin position="25"/>
        <end position="45"/>
    </location>
</feature>
<evidence type="ECO:0000256" key="3">
    <source>
        <dbReference type="SAM" id="MobiDB-lite"/>
    </source>
</evidence>
<sequence>MMKVVSLVLVILMAVGVFAACGQPASEGTGAETSTETQQGSETAGATEGDIVLNYRTFRTDDEEIMKELIAKFESENPGIKINYSAERDETAYYQKLQADMVAGEDVDVFDAHPRADYVTMIRSGNVLDISDLEFNQNYDPGVASVSSVDGKNYGYIPAVNLLCVFYNKDLFEEMGVEVPTTYEELKTVVAKSKEAGYGGIAYPGATVVGNWMANTLLNESMQTEKMHDEYWTKIGNGELTDFNTVPEARTAFDTLAAINKDGLLYDNSAGTQLDQTLALFQQGQASMMFMGTWELLNLDTNYAGMNIGLFTMPTLEDSTYTHGEPGQIISIYSKSKNLDAAKKWVEFLASPENAQIYTDFARTTPTIEGVEMTFEGAELLDELKQKGITTQPLNDAENYDIWGNIVVNMYTELLFGSGDVDAQLAEVDRLLKEADFAG</sequence>
<dbReference type="SUPFAM" id="SSF53850">
    <property type="entry name" value="Periplasmic binding protein-like II"/>
    <property type="match status" value="1"/>
</dbReference>
<evidence type="ECO:0000256" key="1">
    <source>
        <dbReference type="ARBA" id="ARBA00008520"/>
    </source>
</evidence>
<dbReference type="EMBL" id="CP117826">
    <property type="protein sequence ID" value="XCC63556.1"/>
    <property type="molecule type" value="Genomic_DNA"/>
</dbReference>
<feature type="chain" id="PRO_5043526559" evidence="4">
    <location>
        <begin position="20"/>
        <end position="439"/>
    </location>
</feature>